<keyword evidence="4" id="KW-1185">Reference proteome</keyword>
<dbReference type="InterPro" id="IPR014729">
    <property type="entry name" value="Rossmann-like_a/b/a_fold"/>
</dbReference>
<dbReference type="Proteomes" id="UP001165427">
    <property type="component" value="Unassembled WGS sequence"/>
</dbReference>
<proteinExistence type="inferred from homology"/>
<accession>A0AA41QZY5</accession>
<evidence type="ECO:0000256" key="1">
    <source>
        <dbReference type="ARBA" id="ARBA00008791"/>
    </source>
</evidence>
<reference evidence="3" key="1">
    <citation type="submission" date="2022-04" db="EMBL/GenBank/DDBJ databases">
        <title>Desulfatitalea alkaliphila sp. nov., a novel anaerobic sulfate-reducing bacterium isolated from terrestrial mud volcano, Taman Peninsula, Russia.</title>
        <authorList>
            <person name="Khomyakova M.A."/>
            <person name="Merkel A.Y."/>
            <person name="Slobodkin A.I."/>
        </authorList>
    </citation>
    <scope>NUCLEOTIDE SEQUENCE</scope>
    <source>
        <strain evidence="3">M08but</strain>
    </source>
</reference>
<evidence type="ECO:0000259" key="2">
    <source>
        <dbReference type="Pfam" id="PF00582"/>
    </source>
</evidence>
<dbReference type="EMBL" id="JALJRB010000002">
    <property type="protein sequence ID" value="MCJ8499504.1"/>
    <property type="molecule type" value="Genomic_DNA"/>
</dbReference>
<protein>
    <submittedName>
        <fullName evidence="3">Universal stress protein</fullName>
    </submittedName>
</protein>
<dbReference type="PRINTS" id="PR01438">
    <property type="entry name" value="UNVRSLSTRESS"/>
</dbReference>
<dbReference type="PANTHER" id="PTHR46268:SF6">
    <property type="entry name" value="UNIVERSAL STRESS PROTEIN UP12"/>
    <property type="match status" value="1"/>
</dbReference>
<dbReference type="RefSeq" id="WP_246902857.1">
    <property type="nucleotide sequence ID" value="NZ_JALJRB010000002.1"/>
</dbReference>
<organism evidence="3 4">
    <name type="scientific">Desulfatitalea alkaliphila</name>
    <dbReference type="NCBI Taxonomy" id="2929485"/>
    <lineage>
        <taxon>Bacteria</taxon>
        <taxon>Pseudomonadati</taxon>
        <taxon>Thermodesulfobacteriota</taxon>
        <taxon>Desulfobacteria</taxon>
        <taxon>Desulfobacterales</taxon>
        <taxon>Desulfosarcinaceae</taxon>
        <taxon>Desulfatitalea</taxon>
    </lineage>
</organism>
<dbReference type="Gene3D" id="3.40.50.620">
    <property type="entry name" value="HUPs"/>
    <property type="match status" value="1"/>
</dbReference>
<dbReference type="PANTHER" id="PTHR46268">
    <property type="entry name" value="STRESS RESPONSE PROTEIN NHAX"/>
    <property type="match status" value="1"/>
</dbReference>
<feature type="domain" description="UspA" evidence="2">
    <location>
        <begin position="3"/>
        <end position="131"/>
    </location>
</feature>
<dbReference type="SUPFAM" id="SSF52402">
    <property type="entry name" value="Adenine nucleotide alpha hydrolases-like"/>
    <property type="match status" value="1"/>
</dbReference>
<comment type="caution">
    <text evidence="3">The sequence shown here is derived from an EMBL/GenBank/DDBJ whole genome shotgun (WGS) entry which is preliminary data.</text>
</comment>
<dbReference type="InterPro" id="IPR006015">
    <property type="entry name" value="Universal_stress_UspA"/>
</dbReference>
<evidence type="ECO:0000313" key="3">
    <source>
        <dbReference type="EMBL" id="MCJ8499504.1"/>
    </source>
</evidence>
<comment type="similarity">
    <text evidence="1">Belongs to the universal stress protein A family.</text>
</comment>
<gene>
    <name evidence="3" type="ORF">MRX98_02870</name>
</gene>
<dbReference type="InterPro" id="IPR006016">
    <property type="entry name" value="UspA"/>
</dbReference>
<dbReference type="Pfam" id="PF00582">
    <property type="entry name" value="Usp"/>
    <property type="match status" value="1"/>
</dbReference>
<evidence type="ECO:0000313" key="4">
    <source>
        <dbReference type="Proteomes" id="UP001165427"/>
    </source>
</evidence>
<dbReference type="CDD" id="cd00293">
    <property type="entry name" value="USP-like"/>
    <property type="match status" value="1"/>
</dbReference>
<name>A0AA41QZY5_9BACT</name>
<sequence>MERRFLVAYNGSKPARAALELAIQNAATFNAALFVMTSMEGGHSEKPEDIARVQQALKEVRDRLSAAGVTHEVWETARGMSPGEDIVFFARENRIDHIFVGVEKKSRTRKLLLGSTAQYIILKATCPVTTTK</sequence>
<dbReference type="AlphaFoldDB" id="A0AA41QZY5"/>